<reference evidence="1 2" key="1">
    <citation type="submission" date="2018-11" db="EMBL/GenBank/DDBJ databases">
        <title>Trebonia kvetii gen.nov., sp.nov., a novel acidophilic actinobacterium, and proposal of the new actinobacterial family Treboniaceae fam. nov.</title>
        <authorList>
            <person name="Rapoport D."/>
            <person name="Sagova-Mareckova M."/>
            <person name="Sedlacek I."/>
            <person name="Provaznik J."/>
            <person name="Kralova S."/>
            <person name="Pavlinic D."/>
            <person name="Benes V."/>
            <person name="Kopecky J."/>
        </authorList>
    </citation>
    <scope>NUCLEOTIDE SEQUENCE [LARGE SCALE GENOMIC DNA]</scope>
    <source>
        <strain evidence="1 2">15Tr583</strain>
    </source>
</reference>
<evidence type="ECO:0000313" key="1">
    <source>
        <dbReference type="EMBL" id="TVZ04841.1"/>
    </source>
</evidence>
<dbReference type="Pfam" id="PF13671">
    <property type="entry name" value="AAA_33"/>
    <property type="match status" value="1"/>
</dbReference>
<dbReference type="InterPro" id="IPR027417">
    <property type="entry name" value="P-loop_NTPase"/>
</dbReference>
<dbReference type="EMBL" id="RPFW01000002">
    <property type="protein sequence ID" value="TVZ04841.1"/>
    <property type="molecule type" value="Genomic_DNA"/>
</dbReference>
<keyword evidence="2" id="KW-1185">Reference proteome</keyword>
<protein>
    <submittedName>
        <fullName evidence="1">ATP-binding protein</fullName>
    </submittedName>
</protein>
<keyword evidence="1" id="KW-0547">Nucleotide-binding</keyword>
<accession>A0A6P2C3Q6</accession>
<evidence type="ECO:0000313" key="2">
    <source>
        <dbReference type="Proteomes" id="UP000460272"/>
    </source>
</evidence>
<dbReference type="AlphaFoldDB" id="A0A6P2C3Q6"/>
<dbReference type="Proteomes" id="UP000460272">
    <property type="component" value="Unassembled WGS sequence"/>
</dbReference>
<keyword evidence="1" id="KW-0067">ATP-binding</keyword>
<proteinExistence type="predicted"/>
<dbReference type="SUPFAM" id="SSF52540">
    <property type="entry name" value="P-loop containing nucleoside triphosphate hydrolases"/>
    <property type="match status" value="1"/>
</dbReference>
<dbReference type="Gene3D" id="3.40.50.300">
    <property type="entry name" value="P-loop containing nucleotide triphosphate hydrolases"/>
    <property type="match status" value="1"/>
</dbReference>
<dbReference type="OrthoDB" id="9799092at2"/>
<name>A0A6P2C3Q6_9ACTN</name>
<gene>
    <name evidence="1" type="ORF">EAS64_09355</name>
</gene>
<dbReference type="RefSeq" id="WP_145852548.1">
    <property type="nucleotide sequence ID" value="NZ_RPFW01000002.1"/>
</dbReference>
<dbReference type="GO" id="GO:0005524">
    <property type="term" value="F:ATP binding"/>
    <property type="evidence" value="ECO:0007669"/>
    <property type="project" value="UniProtKB-KW"/>
</dbReference>
<comment type="caution">
    <text evidence="1">The sequence shown here is derived from an EMBL/GenBank/DDBJ whole genome shotgun (WGS) entry which is preliminary data.</text>
</comment>
<sequence length="179" mass="20521">MIIWLNGTFGAGKTTTARQLVRRLPNARHFDPEQVGYLLVTALDDHEFKDFQDLPPWRELVPVFTERIASFTGQHLIAVQTVLREDYWHELTQGFERTALDIFHVLLHVDSDVLAERIKADQVDAKACQWRLDHISDYEKSRPWLESAADLVVDGTNLPVTDVAERIAAEAEKRVVFIS</sequence>
<organism evidence="1 2">
    <name type="scientific">Trebonia kvetii</name>
    <dbReference type="NCBI Taxonomy" id="2480626"/>
    <lineage>
        <taxon>Bacteria</taxon>
        <taxon>Bacillati</taxon>
        <taxon>Actinomycetota</taxon>
        <taxon>Actinomycetes</taxon>
        <taxon>Streptosporangiales</taxon>
        <taxon>Treboniaceae</taxon>
        <taxon>Trebonia</taxon>
    </lineage>
</organism>